<evidence type="ECO:0000256" key="1">
    <source>
        <dbReference type="SAM" id="MobiDB-lite"/>
    </source>
</evidence>
<gene>
    <name evidence="3" type="ORF">IL334_006096</name>
</gene>
<proteinExistence type="predicted"/>
<dbReference type="GeneID" id="87958226"/>
<dbReference type="RefSeq" id="XP_062793851.1">
    <property type="nucleotide sequence ID" value="XM_062937800.1"/>
</dbReference>
<accession>A0ABZ1D4Z4</accession>
<sequence>MDDSIVSEMTEPTAETSKAGLRRMRRLALESPTLGSSLRASIHPTTSQLIYPSPASSRIQGLLASSLFSSSHPTVVSTPPVLTPGRHISHSPSGEWTIIFHSNPSDNGSTLAIYPSSISSPLSTSSNVIPLATFSLPSPPISVAHLYPPRIQLTTSRTPPCGPRPPPNHDISHGPTFVVLLESGIWYFYAVPVQNGQVTSWNMTFLRAPLRSRFHAIAGSDGPSEDGFKVKRGWSGLIPGNEGIWIGWEGLDELGVTRVEIGNDKHGRYYMQTIPMPTVPRVDKIPFADSAAGIIKEELQGIFFTALIDKEKVKQETNEVIQVDGDIHTSSSVERVGAVLVYNDSAFHSSYSFSTSRSRIVVHSFERREIELAQGFNDITSGSGDITPSFDWSTVPEPIHHLTSPPNTSIVALQPIPAVPPHSLALALISQPVGLSLAHLNLVTDQWTLLGDTVDLGELKGGTGADLEISQGASRGQLGLAALIGKEGAPTLLVVNRIEGLPSLGGMNDASAVASQAAMSIVLAERQGVDWSDVIRAVVGSTGVGRYQALISEIAKTTYTLALKETHIDELNLLLKTQIGLFSATDDARLELTTDILRLKEAGHLIDRCAIFTEDKTISFDLDSIWPLMNVMEWSIDLVSKAMRDTVLLGGQMEWLSVDQIDFNQPSSIILLAHPYLRKIVLRILSQLNQLVSFLHSLERPILQPETKNVPAPIRRDAMATVLAKDRVRDVAYREGIDVLDWGKSLESISPRDISEDSINESLIKLSLEPLRSNLIDIIESLPFSSSLFLSSTQSDLSPQLSYDAITYSPLTTSSTSRNGTNIVCGRCGNATEELGNLFNVPMLGELSPWNKWKSNYKHNCVCGGTWIKGSVSKA</sequence>
<protein>
    <recommendedName>
        <fullName evidence="2">Mediator complex subunit 16 C-terminal domain-containing protein</fullName>
    </recommendedName>
</protein>
<evidence type="ECO:0000259" key="2">
    <source>
        <dbReference type="Pfam" id="PF20719"/>
    </source>
</evidence>
<organism evidence="3 4">
    <name type="scientific">Kwoniella shivajii</name>
    <dbReference type="NCBI Taxonomy" id="564305"/>
    <lineage>
        <taxon>Eukaryota</taxon>
        <taxon>Fungi</taxon>
        <taxon>Dikarya</taxon>
        <taxon>Basidiomycota</taxon>
        <taxon>Agaricomycotina</taxon>
        <taxon>Tremellomycetes</taxon>
        <taxon>Tremellales</taxon>
        <taxon>Cryptococcaceae</taxon>
        <taxon>Kwoniella</taxon>
    </lineage>
</organism>
<dbReference type="EMBL" id="CP141888">
    <property type="protein sequence ID" value="WRT69112.1"/>
    <property type="molecule type" value="Genomic_DNA"/>
</dbReference>
<dbReference type="InterPro" id="IPR048339">
    <property type="entry name" value="Mediator_Med16_C"/>
</dbReference>
<feature type="domain" description="Mediator complex subunit 16 C-terminal" evidence="2">
    <location>
        <begin position="800"/>
        <end position="868"/>
    </location>
</feature>
<feature type="region of interest" description="Disordered" evidence="1">
    <location>
        <begin position="1"/>
        <end position="21"/>
    </location>
</feature>
<keyword evidence="4" id="KW-1185">Reference proteome</keyword>
<dbReference type="Pfam" id="PF20719">
    <property type="entry name" value="Med16_C"/>
    <property type="match status" value="1"/>
</dbReference>
<evidence type="ECO:0000313" key="3">
    <source>
        <dbReference type="EMBL" id="WRT69112.1"/>
    </source>
</evidence>
<dbReference type="Proteomes" id="UP001329825">
    <property type="component" value="Chromosome 8"/>
</dbReference>
<reference evidence="3 4" key="1">
    <citation type="submission" date="2024-01" db="EMBL/GenBank/DDBJ databases">
        <title>Comparative genomics of Cryptococcus and Kwoniella reveals pathogenesis evolution and contrasting modes of karyotype evolution via chromosome fusion or intercentromeric recombination.</title>
        <authorList>
            <person name="Coelho M.A."/>
            <person name="David-Palma M."/>
            <person name="Shea T."/>
            <person name="Bowers K."/>
            <person name="McGinley-Smith S."/>
            <person name="Mohammad A.W."/>
            <person name="Gnirke A."/>
            <person name="Yurkov A.M."/>
            <person name="Nowrousian M."/>
            <person name="Sun S."/>
            <person name="Cuomo C.A."/>
            <person name="Heitman J."/>
        </authorList>
    </citation>
    <scope>NUCLEOTIDE SEQUENCE [LARGE SCALE GENOMIC DNA]</scope>
    <source>
        <strain evidence="3">CBS 11374</strain>
    </source>
</reference>
<name>A0ABZ1D4Z4_9TREE</name>
<evidence type="ECO:0000313" key="4">
    <source>
        <dbReference type="Proteomes" id="UP001329825"/>
    </source>
</evidence>